<feature type="region of interest" description="Disordered" evidence="1">
    <location>
        <begin position="44"/>
        <end position="81"/>
    </location>
</feature>
<keyword evidence="4" id="KW-1185">Reference proteome</keyword>
<sequence length="216" mass="24360">MPLSLFNILPILLLLSPTSSFVLSPKSPFGALAIDRFKIYSETPSTDEKTDETTNDTTEVPKKRGRPKKLPPPPPTTPLSELDSWFNEHCFDSTKEMNTWEVKMASPLSEPTLKGVLKVVTAGTDADLTSVSKMSTSLSSKFSDSVTLSHQTLGSPTDNLFEVWLESYEHTLLFSRRSAVYEKEWEGGKEIEEEWEGILERIEEEISEDKKFSYMV</sequence>
<feature type="signal peptide" evidence="2">
    <location>
        <begin position="1"/>
        <end position="20"/>
    </location>
</feature>
<gene>
    <name evidence="3" type="ORF">TrST_g167</name>
</gene>
<evidence type="ECO:0000313" key="3">
    <source>
        <dbReference type="EMBL" id="GMH97742.1"/>
    </source>
</evidence>
<reference evidence="4" key="1">
    <citation type="journal article" date="2023" name="Commun. Biol.">
        <title>Genome analysis of Parmales, the sister group of diatoms, reveals the evolutionary specialization of diatoms from phago-mixotrophs to photoautotrophs.</title>
        <authorList>
            <person name="Ban H."/>
            <person name="Sato S."/>
            <person name="Yoshikawa S."/>
            <person name="Yamada K."/>
            <person name="Nakamura Y."/>
            <person name="Ichinomiya M."/>
            <person name="Sato N."/>
            <person name="Blanc-Mathieu R."/>
            <person name="Endo H."/>
            <person name="Kuwata A."/>
            <person name="Ogata H."/>
        </authorList>
    </citation>
    <scope>NUCLEOTIDE SEQUENCE [LARGE SCALE GENOMIC DNA]</scope>
    <source>
        <strain evidence="4">NIES 3701</strain>
    </source>
</reference>
<keyword evidence="2" id="KW-0732">Signal</keyword>
<feature type="chain" id="PRO_5040941100" evidence="2">
    <location>
        <begin position="21"/>
        <end position="216"/>
    </location>
</feature>
<dbReference type="OrthoDB" id="204680at2759"/>
<dbReference type="Proteomes" id="UP001165085">
    <property type="component" value="Unassembled WGS sequence"/>
</dbReference>
<evidence type="ECO:0000256" key="2">
    <source>
        <dbReference type="SAM" id="SignalP"/>
    </source>
</evidence>
<evidence type="ECO:0000256" key="1">
    <source>
        <dbReference type="SAM" id="MobiDB-lite"/>
    </source>
</evidence>
<name>A0A9W7F146_9STRA</name>
<dbReference type="EMBL" id="BRXY01000500">
    <property type="protein sequence ID" value="GMH97742.1"/>
    <property type="molecule type" value="Genomic_DNA"/>
</dbReference>
<protein>
    <submittedName>
        <fullName evidence="3">Uncharacterized protein</fullName>
    </submittedName>
</protein>
<organism evidence="3 4">
    <name type="scientific">Triparma strigata</name>
    <dbReference type="NCBI Taxonomy" id="1606541"/>
    <lineage>
        <taxon>Eukaryota</taxon>
        <taxon>Sar</taxon>
        <taxon>Stramenopiles</taxon>
        <taxon>Ochrophyta</taxon>
        <taxon>Bolidophyceae</taxon>
        <taxon>Parmales</taxon>
        <taxon>Triparmaceae</taxon>
        <taxon>Triparma</taxon>
    </lineage>
</organism>
<comment type="caution">
    <text evidence="3">The sequence shown here is derived from an EMBL/GenBank/DDBJ whole genome shotgun (WGS) entry which is preliminary data.</text>
</comment>
<accession>A0A9W7F146</accession>
<dbReference type="AlphaFoldDB" id="A0A9W7F146"/>
<proteinExistence type="predicted"/>
<evidence type="ECO:0000313" key="4">
    <source>
        <dbReference type="Proteomes" id="UP001165085"/>
    </source>
</evidence>